<dbReference type="SUPFAM" id="SSF56219">
    <property type="entry name" value="DNase I-like"/>
    <property type="match status" value="1"/>
</dbReference>
<keyword evidence="2" id="KW-0255">Endonuclease</keyword>
<keyword evidence="3" id="KW-1185">Reference proteome</keyword>
<dbReference type="PANTHER" id="PTHR14859">
    <property type="entry name" value="CALCOFLUOR WHITE HYPERSENSITIVE PROTEIN PRECURSOR"/>
    <property type="match status" value="1"/>
</dbReference>
<protein>
    <submittedName>
        <fullName evidence="2">Metal-dependent hydrolase, endonuclease/exonuclease/phosphatase family</fullName>
    </submittedName>
</protein>
<dbReference type="InterPro" id="IPR051916">
    <property type="entry name" value="GPI-anchor_lipid_remodeler"/>
</dbReference>
<evidence type="ECO:0000313" key="3">
    <source>
        <dbReference type="Proteomes" id="UP000199073"/>
    </source>
</evidence>
<dbReference type="InterPro" id="IPR005135">
    <property type="entry name" value="Endo/exonuclease/phosphatase"/>
</dbReference>
<name>A0A1H0QYH2_9BACT</name>
<dbReference type="EMBL" id="FNJI01000013">
    <property type="protein sequence ID" value="SDP22277.1"/>
    <property type="molecule type" value="Genomic_DNA"/>
</dbReference>
<accession>A0A1H0QYH2</accession>
<dbReference type="GO" id="GO:0016020">
    <property type="term" value="C:membrane"/>
    <property type="evidence" value="ECO:0007669"/>
    <property type="project" value="GOC"/>
</dbReference>
<keyword evidence="2" id="KW-0540">Nuclease</keyword>
<dbReference type="Proteomes" id="UP000199073">
    <property type="component" value="Unassembled WGS sequence"/>
</dbReference>
<keyword evidence="2" id="KW-0378">Hydrolase</keyword>
<organism evidence="2 3">
    <name type="scientific">Desulforhopalus singaporensis</name>
    <dbReference type="NCBI Taxonomy" id="91360"/>
    <lineage>
        <taxon>Bacteria</taxon>
        <taxon>Pseudomonadati</taxon>
        <taxon>Thermodesulfobacteriota</taxon>
        <taxon>Desulfobulbia</taxon>
        <taxon>Desulfobulbales</taxon>
        <taxon>Desulfocapsaceae</taxon>
        <taxon>Desulforhopalus</taxon>
    </lineage>
</organism>
<sequence>MRLLFYNIRYGTGHKKGYHLPLPFTGFFKPTVINLHRIISFIRSIDPDIIALVEVDTGSYRAAYHCQAQLIADKLGYDCIVERKYQNDSLALRVPLLNKQANALLTKQSVEQVQFHYFDKGVKRLVIQTDLRAVAIFIVHLSLKYRHRQNQLEQLHSLIQETDKEVIVAGDFNTFWGSRELSLFLAATGLKNANLFEKPSHPSHAPHRQIDFILHSAGLSIDNFYIPDIRLSDHSPLVCDFSCVLD</sequence>
<dbReference type="Pfam" id="PF03372">
    <property type="entry name" value="Exo_endo_phos"/>
    <property type="match status" value="1"/>
</dbReference>
<feature type="domain" description="Endonuclease/exonuclease/phosphatase" evidence="1">
    <location>
        <begin position="35"/>
        <end position="234"/>
    </location>
</feature>
<dbReference type="STRING" id="91360.SAMN05660330_02130"/>
<dbReference type="InterPro" id="IPR036691">
    <property type="entry name" value="Endo/exonu/phosph_ase_sf"/>
</dbReference>
<dbReference type="OrthoDB" id="155529at2"/>
<reference evidence="2 3" key="1">
    <citation type="submission" date="2016-10" db="EMBL/GenBank/DDBJ databases">
        <authorList>
            <person name="de Groot N.N."/>
        </authorList>
    </citation>
    <scope>NUCLEOTIDE SEQUENCE [LARGE SCALE GENOMIC DNA]</scope>
    <source>
        <strain evidence="2 3">DSM 12130</strain>
    </source>
</reference>
<dbReference type="AlphaFoldDB" id="A0A1H0QYH2"/>
<evidence type="ECO:0000259" key="1">
    <source>
        <dbReference type="Pfam" id="PF03372"/>
    </source>
</evidence>
<dbReference type="Gene3D" id="3.60.10.10">
    <property type="entry name" value="Endonuclease/exonuclease/phosphatase"/>
    <property type="match status" value="1"/>
</dbReference>
<dbReference type="PANTHER" id="PTHR14859:SF15">
    <property type="entry name" value="ENDONUCLEASE_EXONUCLEASE_PHOSPHATASE DOMAIN-CONTAINING PROTEIN"/>
    <property type="match status" value="1"/>
</dbReference>
<keyword evidence="2" id="KW-0269">Exonuclease</keyword>
<dbReference type="RefSeq" id="WP_092222612.1">
    <property type="nucleotide sequence ID" value="NZ_FNJI01000013.1"/>
</dbReference>
<proteinExistence type="predicted"/>
<dbReference type="GO" id="GO:0006506">
    <property type="term" value="P:GPI anchor biosynthetic process"/>
    <property type="evidence" value="ECO:0007669"/>
    <property type="project" value="TreeGrafter"/>
</dbReference>
<dbReference type="GO" id="GO:0004527">
    <property type="term" value="F:exonuclease activity"/>
    <property type="evidence" value="ECO:0007669"/>
    <property type="project" value="UniProtKB-KW"/>
</dbReference>
<evidence type="ECO:0000313" key="2">
    <source>
        <dbReference type="EMBL" id="SDP22277.1"/>
    </source>
</evidence>
<dbReference type="GO" id="GO:0004519">
    <property type="term" value="F:endonuclease activity"/>
    <property type="evidence" value="ECO:0007669"/>
    <property type="project" value="UniProtKB-KW"/>
</dbReference>
<gene>
    <name evidence="2" type="ORF">SAMN05660330_02130</name>
</gene>